<feature type="region of interest" description="Disordered" evidence="4">
    <location>
        <begin position="386"/>
        <end position="410"/>
    </location>
</feature>
<gene>
    <name evidence="5" type="ORF">MPEAHAMD_5974</name>
</gene>
<organism evidence="5 6">
    <name type="scientific">Methylobacterium frigidaeris</name>
    <dbReference type="NCBI Taxonomy" id="2038277"/>
    <lineage>
        <taxon>Bacteria</taxon>
        <taxon>Pseudomonadati</taxon>
        <taxon>Pseudomonadota</taxon>
        <taxon>Alphaproteobacteria</taxon>
        <taxon>Hyphomicrobiales</taxon>
        <taxon>Methylobacteriaceae</taxon>
        <taxon>Methylobacterium</taxon>
    </lineage>
</organism>
<keyword evidence="3" id="KW-0233">DNA recombination</keyword>
<dbReference type="AlphaFoldDB" id="A0AA37HHQ8"/>
<keyword evidence="6" id="KW-1185">Reference proteome</keyword>
<evidence type="ECO:0000256" key="4">
    <source>
        <dbReference type="SAM" id="MobiDB-lite"/>
    </source>
</evidence>
<keyword evidence="2" id="KW-0229">DNA integration</keyword>
<comment type="similarity">
    <text evidence="1">Belongs to the 'phage' integrase family.</text>
</comment>
<accession>A0AA37HHQ8</accession>
<dbReference type="InterPro" id="IPR013762">
    <property type="entry name" value="Integrase-like_cat_sf"/>
</dbReference>
<dbReference type="PANTHER" id="PTHR30629">
    <property type="entry name" value="PROPHAGE INTEGRASE"/>
    <property type="match status" value="1"/>
</dbReference>
<evidence type="ECO:0008006" key="7">
    <source>
        <dbReference type="Google" id="ProtNLM"/>
    </source>
</evidence>
<evidence type="ECO:0000256" key="1">
    <source>
        <dbReference type="ARBA" id="ARBA00008857"/>
    </source>
</evidence>
<evidence type="ECO:0000256" key="2">
    <source>
        <dbReference type="ARBA" id="ARBA00022908"/>
    </source>
</evidence>
<reference evidence="5" key="2">
    <citation type="submission" date="2021-08" db="EMBL/GenBank/DDBJ databases">
        <authorList>
            <person name="Tani A."/>
            <person name="Ola A."/>
            <person name="Ogura Y."/>
            <person name="Katsura K."/>
            <person name="Hayashi T."/>
        </authorList>
    </citation>
    <scope>NUCLEOTIDE SEQUENCE</scope>
    <source>
        <strain evidence="5">JCM 32048</strain>
    </source>
</reference>
<dbReference type="Proteomes" id="UP001055286">
    <property type="component" value="Unassembled WGS sequence"/>
</dbReference>
<dbReference type="EMBL" id="BPQJ01000047">
    <property type="protein sequence ID" value="GJD65779.1"/>
    <property type="molecule type" value="Genomic_DNA"/>
</dbReference>
<evidence type="ECO:0000313" key="6">
    <source>
        <dbReference type="Proteomes" id="UP001055286"/>
    </source>
</evidence>
<sequence length="509" mass="56431">MAKARKSRGTYLRERVRITADHTRKATALIASGKVEGRGLEFADVGCPGLILRVTPLSAGWFLKTERSTVRLGDMDALPVAAAREAALRSRLALKDGRRPDEDLALFGQALQQTGDVDAAADAAFPVEVHEPPSAEHRRKHGPWTWADLVHEFLAAQLPRKKSSWAPQFERHLRYRGYGSIENERLETLRVEDLERVRDAIADEVAISSVARAVHQSKAALDWAWRYKRRQSRLGAVAWWESFDIEYSSGTRDHVPTLAELGRTLALAERHRVLGTTGQETTPGTLAALWATVLTAQRTGPLGGTRLDRIIPMEGRPSWQVWTWSGSDMKGGRSGGRPHALPIPPAAIEILARFEDPETDSPYLFPSRVDGRHVTSEGIAGLLDRLQGRSKPSRAPKPGKTPRAPTPRTNLFEKHGIRSWVPHDARRSLGTFLDDEDLGGAASAILAHKTGKRDDEHARLEDVTRRVYAKAQRLELKARGMEAWVTAVIAAYEREVASLDRAASRPGKR</sequence>
<reference evidence="5" key="1">
    <citation type="journal article" date="2016" name="Front. Microbiol.">
        <title>Genome Sequence of the Piezophilic, Mesophilic Sulfate-Reducing Bacterium Desulfovibrio indicus J2T.</title>
        <authorList>
            <person name="Cao J."/>
            <person name="Maignien L."/>
            <person name="Shao Z."/>
            <person name="Alain K."/>
            <person name="Jebbar M."/>
        </authorList>
    </citation>
    <scope>NUCLEOTIDE SEQUENCE</scope>
    <source>
        <strain evidence="5">JCM 32048</strain>
    </source>
</reference>
<comment type="caution">
    <text evidence="5">The sequence shown here is derived from an EMBL/GenBank/DDBJ whole genome shotgun (WGS) entry which is preliminary data.</text>
</comment>
<protein>
    <recommendedName>
        <fullName evidence="7">Integrase DNA-binding domain-containing protein</fullName>
    </recommendedName>
</protein>
<dbReference type="GO" id="GO:0003677">
    <property type="term" value="F:DNA binding"/>
    <property type="evidence" value="ECO:0007669"/>
    <property type="project" value="InterPro"/>
</dbReference>
<dbReference type="GO" id="GO:0015074">
    <property type="term" value="P:DNA integration"/>
    <property type="evidence" value="ECO:0007669"/>
    <property type="project" value="UniProtKB-KW"/>
</dbReference>
<dbReference type="PANTHER" id="PTHR30629:SF2">
    <property type="entry name" value="PROPHAGE INTEGRASE INTS-RELATED"/>
    <property type="match status" value="1"/>
</dbReference>
<dbReference type="InterPro" id="IPR011010">
    <property type="entry name" value="DNA_brk_join_enz"/>
</dbReference>
<dbReference type="GO" id="GO:0006310">
    <property type="term" value="P:DNA recombination"/>
    <property type="evidence" value="ECO:0007669"/>
    <property type="project" value="UniProtKB-KW"/>
</dbReference>
<dbReference type="InterPro" id="IPR050808">
    <property type="entry name" value="Phage_Integrase"/>
</dbReference>
<evidence type="ECO:0000313" key="5">
    <source>
        <dbReference type="EMBL" id="GJD65779.1"/>
    </source>
</evidence>
<dbReference type="SUPFAM" id="SSF56349">
    <property type="entry name" value="DNA breaking-rejoining enzymes"/>
    <property type="match status" value="1"/>
</dbReference>
<evidence type="ECO:0000256" key="3">
    <source>
        <dbReference type="ARBA" id="ARBA00023172"/>
    </source>
</evidence>
<dbReference type="Gene3D" id="1.10.443.10">
    <property type="entry name" value="Intergrase catalytic core"/>
    <property type="match status" value="1"/>
</dbReference>
<name>A0AA37HHQ8_9HYPH</name>
<dbReference type="RefSeq" id="WP_238193138.1">
    <property type="nucleotide sequence ID" value="NZ_BPQJ01000047.1"/>
</dbReference>
<proteinExistence type="inferred from homology"/>